<dbReference type="AlphaFoldDB" id="A0A553QYC7"/>
<dbReference type="PANTHER" id="PTHR15319:SF1">
    <property type="entry name" value="TATA BOX-BINDING PROTEIN-ASSOCIATED FACTOR RNA POLYMERASE I SUBUNIT C"/>
    <property type="match status" value="1"/>
</dbReference>
<dbReference type="PANTHER" id="PTHR15319">
    <property type="entry name" value="TATA BOX-BINDING PROTEIN ASSOCIATED FACTOR RNA POLYMERASE I SUBUNIT C"/>
    <property type="match status" value="1"/>
</dbReference>
<comment type="caution">
    <text evidence="1">The sequence shown here is derived from an EMBL/GenBank/DDBJ whole genome shotgun (WGS) entry which is preliminary data.</text>
</comment>
<dbReference type="OrthoDB" id="2382881at2759"/>
<dbReference type="EMBL" id="SRMA01025411">
    <property type="protein sequence ID" value="TRY94971.1"/>
    <property type="molecule type" value="Genomic_DNA"/>
</dbReference>
<keyword evidence="2" id="KW-1185">Reference proteome</keyword>
<dbReference type="GO" id="GO:0001164">
    <property type="term" value="F:RNA polymerase I core promoter sequence-specific DNA binding"/>
    <property type="evidence" value="ECO:0007669"/>
    <property type="project" value="TreeGrafter"/>
</dbReference>
<reference evidence="1 2" key="1">
    <citation type="journal article" date="2019" name="Sci. Data">
        <title>Hybrid genome assembly and annotation of Danionella translucida.</title>
        <authorList>
            <person name="Kadobianskyi M."/>
            <person name="Schulze L."/>
            <person name="Schuelke M."/>
            <person name="Judkewitz B."/>
        </authorList>
    </citation>
    <scope>NUCLEOTIDE SEQUENCE [LARGE SCALE GENOMIC DNA]</scope>
    <source>
        <strain evidence="1 2">Bolton</strain>
    </source>
</reference>
<dbReference type="Proteomes" id="UP000316079">
    <property type="component" value="Unassembled WGS sequence"/>
</dbReference>
<name>A0A553QYC7_9TELE</name>
<sequence>MPGLVSSARVPLNQEPNHGQQSLFIMHKDWSFPNQLYPHFYLDGPPEVKPKHSYGGWGSYERVLAVNAGPCNGEESIDDPTFESQHTQQGEQWVQLKASVTPLMPACLGAKVLSSELVDPLGFPEQMQYYYQHYCLDAFPTMGHLLQESFTFKHKKSKDVISVPWALNVIHGLRFKSCGLVNVSRKVRHMHHLLSDLVSDVPPSLLASLLSEELSSHRERQQFCPGTSGGALGYMPFLESQMGGTGCLIYPTGAAMDKLFILSLGW</sequence>
<organism evidence="1 2">
    <name type="scientific">Danionella cerebrum</name>
    <dbReference type="NCBI Taxonomy" id="2873325"/>
    <lineage>
        <taxon>Eukaryota</taxon>
        <taxon>Metazoa</taxon>
        <taxon>Chordata</taxon>
        <taxon>Craniata</taxon>
        <taxon>Vertebrata</taxon>
        <taxon>Euteleostomi</taxon>
        <taxon>Actinopterygii</taxon>
        <taxon>Neopterygii</taxon>
        <taxon>Teleostei</taxon>
        <taxon>Ostariophysi</taxon>
        <taxon>Cypriniformes</taxon>
        <taxon>Danionidae</taxon>
        <taxon>Danioninae</taxon>
        <taxon>Danionella</taxon>
    </lineage>
</organism>
<dbReference type="GO" id="GO:0001650">
    <property type="term" value="C:fibrillar center"/>
    <property type="evidence" value="ECO:0007669"/>
    <property type="project" value="TreeGrafter"/>
</dbReference>
<dbReference type="InterPro" id="IPR038801">
    <property type="entry name" value="TAF1C"/>
</dbReference>
<accession>A0A553QYC7</accession>
<protein>
    <submittedName>
        <fullName evidence="1">Uncharacterized protein</fullName>
    </submittedName>
</protein>
<proteinExistence type="predicted"/>
<evidence type="ECO:0000313" key="2">
    <source>
        <dbReference type="Proteomes" id="UP000316079"/>
    </source>
</evidence>
<evidence type="ECO:0000313" key="1">
    <source>
        <dbReference type="EMBL" id="TRY94971.1"/>
    </source>
</evidence>
<gene>
    <name evidence="1" type="ORF">DNTS_004648</name>
</gene>